<feature type="domain" description="YdbS-like PH" evidence="2">
    <location>
        <begin position="82"/>
        <end position="158"/>
    </location>
</feature>
<evidence type="ECO:0000259" key="2">
    <source>
        <dbReference type="Pfam" id="PF03703"/>
    </source>
</evidence>
<protein>
    <submittedName>
        <fullName evidence="3">UPF0699 transmembrane protein YdbS</fullName>
    </submittedName>
</protein>
<evidence type="ECO:0000256" key="1">
    <source>
        <dbReference type="SAM" id="Phobius"/>
    </source>
</evidence>
<dbReference type="OrthoDB" id="7364633at2"/>
<keyword evidence="1 3" id="KW-0812">Transmembrane</keyword>
<evidence type="ECO:0000313" key="3">
    <source>
        <dbReference type="EMBL" id="ANI92228.1"/>
    </source>
</evidence>
<dbReference type="KEGG" id="dtm:BJL86_1446"/>
<keyword evidence="4" id="KW-1185">Reference proteome</keyword>
<feature type="transmembrane region" description="Helical" evidence="1">
    <location>
        <begin position="58"/>
        <end position="76"/>
    </location>
</feature>
<dbReference type="AlphaFoldDB" id="A0A173LL41"/>
<dbReference type="STRING" id="499555.BJL86_1446"/>
<reference evidence="3 4" key="1">
    <citation type="submission" date="2016-06" db="EMBL/GenBank/DDBJ databases">
        <title>Complete genome sequence of a saline-alkali tolerant type strain Dietzia timorensis ID05-A0528T.</title>
        <authorList>
            <person name="Wu X."/>
        </authorList>
    </citation>
    <scope>NUCLEOTIDE SEQUENCE [LARGE SCALE GENOMIC DNA]</scope>
    <source>
        <strain evidence="3 4">ID05-A0528</strain>
    </source>
</reference>
<proteinExistence type="predicted"/>
<keyword evidence="1" id="KW-0472">Membrane</keyword>
<evidence type="ECO:0000313" key="4">
    <source>
        <dbReference type="Proteomes" id="UP000186104"/>
    </source>
</evidence>
<organism evidence="3 4">
    <name type="scientific">Dietzia timorensis</name>
    <dbReference type="NCBI Taxonomy" id="499555"/>
    <lineage>
        <taxon>Bacteria</taxon>
        <taxon>Bacillati</taxon>
        <taxon>Actinomycetota</taxon>
        <taxon>Actinomycetes</taxon>
        <taxon>Mycobacteriales</taxon>
        <taxon>Dietziaceae</taxon>
        <taxon>Dietzia</taxon>
    </lineage>
</organism>
<sequence length="169" mass="18316">MPDNETTVPEPAPEDVRGEALNPVSRKLVPARYISVLPFTAAVAIAGVVLALIFHPAWWALAAAGIALTTFSLWIVPVQVKRIGWLETDDELLISKGRLWHQFTVVPYGRIQYVDVTAGPIAQTFGLQTVTLNTASSTSDSSIPGLPADEATALRRRLADKARERMSGL</sequence>
<dbReference type="Proteomes" id="UP000186104">
    <property type="component" value="Chromosome"/>
</dbReference>
<dbReference type="PANTHER" id="PTHR34473:SF3">
    <property type="entry name" value="TRANSMEMBRANE PROTEIN-RELATED"/>
    <property type="match status" value="1"/>
</dbReference>
<dbReference type="Pfam" id="PF03703">
    <property type="entry name" value="bPH_2"/>
    <property type="match status" value="1"/>
</dbReference>
<gene>
    <name evidence="3" type="ORF">BJL86_1446</name>
</gene>
<dbReference type="RefSeq" id="WP_067473016.1">
    <property type="nucleotide sequence ID" value="NZ_CP015961.1"/>
</dbReference>
<accession>A0A173LL41</accession>
<keyword evidence="1" id="KW-1133">Transmembrane helix</keyword>
<dbReference type="InterPro" id="IPR005182">
    <property type="entry name" value="YdbS-like_PH"/>
</dbReference>
<dbReference type="EMBL" id="CP015961">
    <property type="protein sequence ID" value="ANI92228.1"/>
    <property type="molecule type" value="Genomic_DNA"/>
</dbReference>
<name>A0A173LL41_9ACTN</name>
<dbReference type="PANTHER" id="PTHR34473">
    <property type="entry name" value="UPF0699 TRANSMEMBRANE PROTEIN YDBS"/>
    <property type="match status" value="1"/>
</dbReference>
<feature type="transmembrane region" description="Helical" evidence="1">
    <location>
        <begin position="33"/>
        <end position="52"/>
    </location>
</feature>